<dbReference type="AlphaFoldDB" id="A0A939ILI0"/>
<dbReference type="InterPro" id="IPR007844">
    <property type="entry name" value="AsmA"/>
</dbReference>
<dbReference type="PANTHER" id="PTHR30441">
    <property type="entry name" value="DUF748 DOMAIN-CONTAINING PROTEIN"/>
    <property type="match status" value="1"/>
</dbReference>
<gene>
    <name evidence="3" type="ORF">JYP50_07930</name>
</gene>
<evidence type="ECO:0000259" key="2">
    <source>
        <dbReference type="Pfam" id="PF05170"/>
    </source>
</evidence>
<dbReference type="InterPro" id="IPR052894">
    <property type="entry name" value="AsmA-related"/>
</dbReference>
<protein>
    <submittedName>
        <fullName evidence="3">AsmA family protein</fullName>
    </submittedName>
</protein>
<proteinExistence type="predicted"/>
<keyword evidence="4" id="KW-1185">Reference proteome</keyword>
<dbReference type="EMBL" id="JAFKCZ010000005">
    <property type="protein sequence ID" value="MBN7796515.1"/>
    <property type="molecule type" value="Genomic_DNA"/>
</dbReference>
<dbReference type="PANTHER" id="PTHR30441:SF4">
    <property type="entry name" value="PROTEIN ASMA"/>
    <property type="match status" value="1"/>
</dbReference>
<evidence type="ECO:0000313" key="3">
    <source>
        <dbReference type="EMBL" id="MBN7796515.1"/>
    </source>
</evidence>
<organism evidence="3 4">
    <name type="scientific">Parahaliea mediterranea</name>
    <dbReference type="NCBI Taxonomy" id="651086"/>
    <lineage>
        <taxon>Bacteria</taxon>
        <taxon>Pseudomonadati</taxon>
        <taxon>Pseudomonadota</taxon>
        <taxon>Gammaproteobacteria</taxon>
        <taxon>Cellvibrionales</taxon>
        <taxon>Halieaceae</taxon>
        <taxon>Parahaliea</taxon>
    </lineage>
</organism>
<feature type="domain" description="AsmA" evidence="2">
    <location>
        <begin position="271"/>
        <end position="514"/>
    </location>
</feature>
<feature type="domain" description="AsmA" evidence="2">
    <location>
        <begin position="4"/>
        <end position="210"/>
    </location>
</feature>
<sequence>MPRVLLYLIAVPVLLVVAAALLIPLLVDEDRLMALAADTLEQRTGATLTVNGGASFSLLPRIALELDEVELALPGEAQPDLSARSLDIGVQLMPLFSGKVEIEALLLKGLLVNVPPAPKQPAVDTSEMSDAELDAYYTARREALTQAGRRGGAGDALALPMALEVGHLSLANSRVVLLAEGNGEHTVIDIDRLEASDLNLEGRPVPFRLALILPRGDGVEPVKVALETTFTLDAQAQALTLPALSATVSGATTQPLELSATGTADLQRLAADLDLQLTIGAASGQGKVRYATFESPQIDADLHFNQLSPALLALAGPDAASEEDDDDAQASGDEPLPLDALRAIDSRVDLRVDTATVDAHDIHDLQLKLRAVDGVLRVNRLSGQVHGGELSMSATIDGKHNSARLDTKGSVSGLDIPQLLRALEAEPTVGGKANLNWELASSGATANALRRELHGPIALHTSELVLHGMGIERMLCKTVALVNREQLSADLPEDSAFEALTVDIQVEQGVARLAPLRAELPHVALTGTGDIDLETQGFEAVFKARLDQGLSEMDPACRVNERFTAIDWPVNCAGSLGGDPGQWCKVDSGEIVEELTKNEVQRKVQKEAGRLFDKLLNKDKGKE</sequence>
<dbReference type="GO" id="GO:0090313">
    <property type="term" value="P:regulation of protein targeting to membrane"/>
    <property type="evidence" value="ECO:0007669"/>
    <property type="project" value="TreeGrafter"/>
</dbReference>
<evidence type="ECO:0000313" key="4">
    <source>
        <dbReference type="Proteomes" id="UP000664303"/>
    </source>
</evidence>
<dbReference type="RefSeq" id="WP_206559960.1">
    <property type="nucleotide sequence ID" value="NZ_JAFKCZ010000005.1"/>
</dbReference>
<evidence type="ECO:0000256" key="1">
    <source>
        <dbReference type="SAM" id="MobiDB-lite"/>
    </source>
</evidence>
<name>A0A939ILI0_9GAMM</name>
<dbReference type="Pfam" id="PF05170">
    <property type="entry name" value="AsmA"/>
    <property type="match status" value="2"/>
</dbReference>
<accession>A0A939ILI0</accession>
<feature type="region of interest" description="Disordered" evidence="1">
    <location>
        <begin position="317"/>
        <end position="337"/>
    </location>
</feature>
<dbReference type="GO" id="GO:0005886">
    <property type="term" value="C:plasma membrane"/>
    <property type="evidence" value="ECO:0007669"/>
    <property type="project" value="TreeGrafter"/>
</dbReference>
<dbReference type="Proteomes" id="UP000664303">
    <property type="component" value="Unassembled WGS sequence"/>
</dbReference>
<comment type="caution">
    <text evidence="3">The sequence shown here is derived from an EMBL/GenBank/DDBJ whole genome shotgun (WGS) entry which is preliminary data.</text>
</comment>
<reference evidence="3" key="1">
    <citation type="submission" date="2021-02" db="EMBL/GenBank/DDBJ databases">
        <title>PHA producing bacteria isolated from coastal sediment in Guangdong, Shenzhen.</title>
        <authorList>
            <person name="Zheng W."/>
            <person name="Yu S."/>
            <person name="Huang Y."/>
        </authorList>
    </citation>
    <scope>NUCLEOTIDE SEQUENCE</scope>
    <source>
        <strain evidence="3">TN14-10</strain>
    </source>
</reference>